<dbReference type="AlphaFoldDB" id="A0A8F9TWU2"/>
<organism evidence="2 3">
    <name type="scientific">Horticoccus luteus</name>
    <dbReference type="NCBI Taxonomy" id="2862869"/>
    <lineage>
        <taxon>Bacteria</taxon>
        <taxon>Pseudomonadati</taxon>
        <taxon>Verrucomicrobiota</taxon>
        <taxon>Opitutia</taxon>
        <taxon>Opitutales</taxon>
        <taxon>Opitutaceae</taxon>
        <taxon>Horticoccus</taxon>
    </lineage>
</organism>
<dbReference type="KEGG" id="ole:K0B96_02190"/>
<evidence type="ECO:0000313" key="2">
    <source>
        <dbReference type="EMBL" id="QYM79446.1"/>
    </source>
</evidence>
<protein>
    <submittedName>
        <fullName evidence="2">Uncharacterized protein</fullName>
    </submittedName>
</protein>
<reference evidence="2" key="1">
    <citation type="submission" date="2021-08" db="EMBL/GenBank/DDBJ databases">
        <title>Genome of a novel bacterium of the phylum Verrucomicrobia, Oleiharenicola sp. KSB-15.</title>
        <authorList>
            <person name="Chung J.-H."/>
            <person name="Ahn J.-H."/>
            <person name="Yoon Y."/>
            <person name="Kim D.-Y."/>
            <person name="An S.-H."/>
            <person name="Park I."/>
            <person name="Yeon J."/>
        </authorList>
    </citation>
    <scope>NUCLEOTIDE SEQUENCE</scope>
    <source>
        <strain evidence="2">KSB-15</strain>
    </source>
</reference>
<dbReference type="Proteomes" id="UP000825051">
    <property type="component" value="Chromosome"/>
</dbReference>
<name>A0A8F9TWU2_9BACT</name>
<gene>
    <name evidence="2" type="ORF">K0B96_02190</name>
</gene>
<keyword evidence="1" id="KW-0812">Transmembrane</keyword>
<feature type="transmembrane region" description="Helical" evidence="1">
    <location>
        <begin position="121"/>
        <end position="145"/>
    </location>
</feature>
<dbReference type="EMBL" id="CP080507">
    <property type="protein sequence ID" value="QYM79446.1"/>
    <property type="molecule type" value="Genomic_DNA"/>
</dbReference>
<feature type="transmembrane region" description="Helical" evidence="1">
    <location>
        <begin position="59"/>
        <end position="81"/>
    </location>
</feature>
<proteinExistence type="predicted"/>
<evidence type="ECO:0000313" key="3">
    <source>
        <dbReference type="Proteomes" id="UP000825051"/>
    </source>
</evidence>
<dbReference type="RefSeq" id="WP_220163333.1">
    <property type="nucleotide sequence ID" value="NZ_CP080507.1"/>
</dbReference>
<accession>A0A8F9TWU2</accession>
<keyword evidence="1" id="KW-0472">Membrane</keyword>
<keyword evidence="3" id="KW-1185">Reference proteome</keyword>
<sequence>MNPHDESKLEHLIHRTLRSLPDHPAPRSLEHRVLAAIEARRALPWWHRSYANWPAPIRASFFVLSALAAAVVLGGAFLGGHETSRVAADFARNFSWLVTLRGAAGDVIGAFGTVFKSIPPLWIYGLLAAVAGGYAALLGMGAAVFRTFFSQRSTSS</sequence>
<keyword evidence="1" id="KW-1133">Transmembrane helix</keyword>
<evidence type="ECO:0000256" key="1">
    <source>
        <dbReference type="SAM" id="Phobius"/>
    </source>
</evidence>
<feature type="transmembrane region" description="Helical" evidence="1">
    <location>
        <begin position="93"/>
        <end position="115"/>
    </location>
</feature>